<dbReference type="SUPFAM" id="SSF81296">
    <property type="entry name" value="E set domains"/>
    <property type="match status" value="1"/>
</dbReference>
<keyword evidence="9" id="KW-0472">Membrane</keyword>
<dbReference type="PRINTS" id="PR00738">
    <property type="entry name" value="GLHYDRLASE20"/>
</dbReference>
<evidence type="ECO:0000313" key="13">
    <source>
        <dbReference type="Proteomes" id="UP000596742"/>
    </source>
</evidence>
<dbReference type="Gene3D" id="3.20.20.80">
    <property type="entry name" value="Glycosidases"/>
    <property type="match status" value="1"/>
</dbReference>
<dbReference type="Pfam" id="PF03173">
    <property type="entry name" value="CHB_HEX"/>
    <property type="match status" value="1"/>
</dbReference>
<protein>
    <recommendedName>
        <fullName evidence="3">beta-N-acetylhexosaminidase</fullName>
        <ecNumber evidence="3">3.2.1.52</ecNumber>
    </recommendedName>
    <alternativeName>
        <fullName evidence="6">Beta-N-acetylhexosaminidase</fullName>
    </alternativeName>
    <alternativeName>
        <fullName evidence="7">N-acetyl-beta-glucosaminidase</fullName>
    </alternativeName>
</protein>
<dbReference type="InterPro" id="IPR013783">
    <property type="entry name" value="Ig-like_fold"/>
</dbReference>
<feature type="transmembrane region" description="Helical" evidence="9">
    <location>
        <begin position="863"/>
        <end position="883"/>
    </location>
</feature>
<evidence type="ECO:0000256" key="2">
    <source>
        <dbReference type="ARBA" id="ARBA00006285"/>
    </source>
</evidence>
<evidence type="ECO:0000256" key="10">
    <source>
        <dbReference type="SAM" id="SignalP"/>
    </source>
</evidence>
<dbReference type="InterPro" id="IPR008965">
    <property type="entry name" value="CBM2/CBM3_carb-bd_dom_sf"/>
</dbReference>
<keyword evidence="13" id="KW-1185">Reference proteome</keyword>
<feature type="domain" description="Chitobiase/beta-hexosaminidases N-terminal" evidence="11">
    <location>
        <begin position="34"/>
        <end position="197"/>
    </location>
</feature>
<dbReference type="GO" id="GO:0005975">
    <property type="term" value="P:carbohydrate metabolic process"/>
    <property type="evidence" value="ECO:0007669"/>
    <property type="project" value="InterPro"/>
</dbReference>
<dbReference type="AlphaFoldDB" id="A0A8B6FKH7"/>
<dbReference type="Pfam" id="PF02838">
    <property type="entry name" value="Glyco_hydro_20b"/>
    <property type="match status" value="1"/>
</dbReference>
<dbReference type="PANTHER" id="PTHR22600">
    <property type="entry name" value="BETA-HEXOSAMINIDASE"/>
    <property type="match status" value="1"/>
</dbReference>
<dbReference type="InterPro" id="IPR004866">
    <property type="entry name" value="CHB/HEX_N_dom"/>
</dbReference>
<dbReference type="InterPro" id="IPR029018">
    <property type="entry name" value="Hex-like_dom2"/>
</dbReference>
<evidence type="ECO:0000256" key="7">
    <source>
        <dbReference type="ARBA" id="ARBA00033000"/>
    </source>
</evidence>
<dbReference type="Pfam" id="PF03174">
    <property type="entry name" value="CHB_HEX_C"/>
    <property type="match status" value="1"/>
</dbReference>
<dbReference type="SUPFAM" id="SSF51445">
    <property type="entry name" value="(Trans)glycosidases"/>
    <property type="match status" value="1"/>
</dbReference>
<feature type="chain" id="PRO_5032775525" description="beta-N-acetylhexosaminidase" evidence="10">
    <location>
        <begin position="22"/>
        <end position="886"/>
    </location>
</feature>
<dbReference type="Gene3D" id="3.30.379.10">
    <property type="entry name" value="Chitobiase/beta-hexosaminidase domain 2-like"/>
    <property type="match status" value="1"/>
</dbReference>
<dbReference type="PANTHER" id="PTHR22600:SF57">
    <property type="entry name" value="BETA-N-ACETYLHEXOSAMINIDASE"/>
    <property type="match status" value="1"/>
</dbReference>
<keyword evidence="9" id="KW-1133">Transmembrane helix</keyword>
<dbReference type="SUPFAM" id="SSF55545">
    <property type="entry name" value="beta-N-acetylhexosaminidase-like domain"/>
    <property type="match status" value="1"/>
</dbReference>
<reference evidence="12" key="1">
    <citation type="submission" date="2018-11" db="EMBL/GenBank/DDBJ databases">
        <authorList>
            <person name="Alioto T."/>
            <person name="Alioto T."/>
        </authorList>
    </citation>
    <scope>NUCLEOTIDE SEQUENCE</scope>
</reference>
<dbReference type="SUPFAM" id="SSF49384">
    <property type="entry name" value="Carbohydrate-binding domain"/>
    <property type="match status" value="1"/>
</dbReference>
<dbReference type="GO" id="GO:0016020">
    <property type="term" value="C:membrane"/>
    <property type="evidence" value="ECO:0007669"/>
    <property type="project" value="TreeGrafter"/>
</dbReference>
<dbReference type="Proteomes" id="UP000596742">
    <property type="component" value="Unassembled WGS sequence"/>
</dbReference>
<dbReference type="EMBL" id="UYJE01007083">
    <property type="protein sequence ID" value="VDI51678.1"/>
    <property type="molecule type" value="Genomic_DNA"/>
</dbReference>
<evidence type="ECO:0000259" key="11">
    <source>
        <dbReference type="SMART" id="SM01081"/>
    </source>
</evidence>
<dbReference type="GO" id="GO:0030247">
    <property type="term" value="F:polysaccharide binding"/>
    <property type="evidence" value="ECO:0007669"/>
    <property type="project" value="InterPro"/>
</dbReference>
<dbReference type="InterPro" id="IPR014756">
    <property type="entry name" value="Ig_E-set"/>
</dbReference>
<accession>A0A8B6FKH7</accession>
<dbReference type="SMART" id="SM01081">
    <property type="entry name" value="CHB_HEX"/>
    <property type="match status" value="1"/>
</dbReference>
<feature type="active site" description="Proton donor" evidence="8">
    <location>
        <position position="535"/>
    </location>
</feature>
<evidence type="ECO:0000256" key="1">
    <source>
        <dbReference type="ARBA" id="ARBA00001231"/>
    </source>
</evidence>
<dbReference type="EC" id="3.2.1.52" evidence="3"/>
<feature type="signal peptide" evidence="10">
    <location>
        <begin position="1"/>
        <end position="21"/>
    </location>
</feature>
<dbReference type="Gene3D" id="2.60.40.290">
    <property type="match status" value="1"/>
</dbReference>
<keyword evidence="5 12" id="KW-0326">Glycosidase</keyword>
<keyword evidence="10" id="KW-0732">Signal</keyword>
<evidence type="ECO:0000256" key="8">
    <source>
        <dbReference type="PIRSR" id="PIRSR625705-1"/>
    </source>
</evidence>
<keyword evidence="4 12" id="KW-0378">Hydrolase</keyword>
<comment type="caution">
    <text evidence="12">The sequence shown here is derived from an EMBL/GenBank/DDBJ whole genome shotgun (WGS) entry which is preliminary data.</text>
</comment>
<evidence type="ECO:0000256" key="6">
    <source>
        <dbReference type="ARBA" id="ARBA00030512"/>
    </source>
</evidence>
<comment type="catalytic activity">
    <reaction evidence="1">
        <text>Hydrolysis of terminal non-reducing N-acetyl-D-hexosamine residues in N-acetyl-beta-D-hexosaminides.</text>
        <dbReference type="EC" id="3.2.1.52"/>
    </reaction>
</comment>
<evidence type="ECO:0000256" key="3">
    <source>
        <dbReference type="ARBA" id="ARBA00012663"/>
    </source>
</evidence>
<comment type="similarity">
    <text evidence="2">Belongs to the glycosyl hydrolase 20 family.</text>
</comment>
<name>A0A8B6FKH7_MYTGA</name>
<evidence type="ECO:0000256" key="5">
    <source>
        <dbReference type="ARBA" id="ARBA00023295"/>
    </source>
</evidence>
<dbReference type="InterPro" id="IPR015882">
    <property type="entry name" value="HEX_bac_N"/>
</dbReference>
<dbReference type="InterPro" id="IPR017853">
    <property type="entry name" value="GH"/>
</dbReference>
<dbReference type="OrthoDB" id="428480at2759"/>
<dbReference type="InterPro" id="IPR015883">
    <property type="entry name" value="Glyco_hydro_20_cat"/>
</dbReference>
<evidence type="ECO:0000313" key="12">
    <source>
        <dbReference type="EMBL" id="VDI51678.1"/>
    </source>
</evidence>
<dbReference type="GO" id="GO:0004563">
    <property type="term" value="F:beta-N-acetylhexosaminidase activity"/>
    <property type="evidence" value="ECO:0007669"/>
    <property type="project" value="UniProtKB-EC"/>
</dbReference>
<keyword evidence="9" id="KW-0812">Transmembrane</keyword>
<dbReference type="InterPro" id="IPR004867">
    <property type="entry name" value="CHB_C_dom"/>
</dbReference>
<evidence type="ECO:0000256" key="4">
    <source>
        <dbReference type="ARBA" id="ARBA00022801"/>
    </source>
</evidence>
<dbReference type="InterPro" id="IPR025705">
    <property type="entry name" value="Beta_hexosaminidase_sua/sub"/>
</dbReference>
<evidence type="ECO:0000256" key="9">
    <source>
        <dbReference type="SAM" id="Phobius"/>
    </source>
</evidence>
<dbReference type="GO" id="GO:0030203">
    <property type="term" value="P:glycosaminoglycan metabolic process"/>
    <property type="evidence" value="ECO:0007669"/>
    <property type="project" value="TreeGrafter"/>
</dbReference>
<dbReference type="Pfam" id="PF00728">
    <property type="entry name" value="Glyco_hydro_20"/>
    <property type="match status" value="1"/>
</dbReference>
<sequence length="886" mass="100579">MEVTKWMVHVCVFLVIGVVHSQIVTQTDLNNIADNLIVKVDVIRNYDNGSLHLIKVTFNNKASKSLSGYNWKIYFYSFFIVEPSHILSKDGLYTKPDGYTLPNVNLKLMHENGCLFSMSPTSEFIGLPHNEKREITFSAALWAISKTDFPPNWYMAANGLNARVISSTKGDFVGEFTSDKQWKRKKADKYDPYSPSVRYHRYKTTNSNVQQIVVIPTPKEITNKDHTKLLDVSGNVTIVHNGLNEEAKFITDKYNFDIGKTASTSGVNIYLFINNSISSSEGYTLSVNPSARCVTISGKTNTGVFYGVQSLLSLLSLGNNLQQMEIRDEPRYEFRGMYVDVSRNFVSKTVLEKLMDAMAMYKLNKLHLHLADDEGWRIEIQGLPELTQIGSKRCHSERDGICLIPQLGSGPDTSTSGSGFYSIQEYKDILSYAKKCHIEVIPEIDTPGHARAAIIAMEARYRKYKNTNVTKAVKYRLIDPNDTSKYLTNQLFNDDAVNPCIESTYVFIEKVVSELKAMHTDAGHPLNIYHFGGDEVAKTAWVNSTKCEQLNFNFSGDTASIRNELKNYFTQRVANITFTHGLNMAGWEDGFNAGDGMPFDISMYQNQHIYSNAWDNVWEWGEARRAYNYANAGYKVIMSHATHLYFDHPYEPDPEERGLYWATRCTDSYKTFGFQPDNLYQNIDVTVMGASISRAGICKSNTTCPLLHKPKNIAGMQGHLWSETILSEDNFYYMVFPRLLALAERAWHKASWENVIDETLQNSMRKRDWDNFAETVGKKELKRLDDIGIKYRVPPPGASNEGGEIKLNTVFPGLNIEFSTDNQIWKTGTIRDTASTVFLRTKSADGRRTSRVVQFETSTSTAWTIQLSFTTITLCSFILYICLLRH</sequence>
<organism evidence="12 13">
    <name type="scientific">Mytilus galloprovincialis</name>
    <name type="common">Mediterranean mussel</name>
    <dbReference type="NCBI Taxonomy" id="29158"/>
    <lineage>
        <taxon>Eukaryota</taxon>
        <taxon>Metazoa</taxon>
        <taxon>Spiralia</taxon>
        <taxon>Lophotrochozoa</taxon>
        <taxon>Mollusca</taxon>
        <taxon>Bivalvia</taxon>
        <taxon>Autobranchia</taxon>
        <taxon>Pteriomorphia</taxon>
        <taxon>Mytilida</taxon>
        <taxon>Mytiloidea</taxon>
        <taxon>Mytilidae</taxon>
        <taxon>Mytilinae</taxon>
        <taxon>Mytilus</taxon>
    </lineage>
</organism>
<dbReference type="InterPro" id="IPR012291">
    <property type="entry name" value="CBM2_carb-bd_dom_sf"/>
</dbReference>
<proteinExistence type="inferred from homology"/>
<dbReference type="Gene3D" id="2.60.40.10">
    <property type="entry name" value="Immunoglobulins"/>
    <property type="match status" value="1"/>
</dbReference>
<gene>
    <name evidence="12" type="ORF">MGAL_10B061443</name>
</gene>